<name>A0A345P4A9_9GAMM</name>
<dbReference type="InterPro" id="IPR001466">
    <property type="entry name" value="Beta-lactam-related"/>
</dbReference>
<evidence type="ECO:0000313" key="3">
    <source>
        <dbReference type="Proteomes" id="UP000253940"/>
    </source>
</evidence>
<dbReference type="PANTHER" id="PTHR43319">
    <property type="entry name" value="BETA-LACTAMASE-RELATED"/>
    <property type="match status" value="1"/>
</dbReference>
<dbReference type="GO" id="GO:0016787">
    <property type="term" value="F:hydrolase activity"/>
    <property type="evidence" value="ECO:0007669"/>
    <property type="project" value="UniProtKB-KW"/>
</dbReference>
<dbReference type="Gene3D" id="3.40.710.10">
    <property type="entry name" value="DD-peptidase/beta-lactamase superfamily"/>
    <property type="match status" value="1"/>
</dbReference>
<reference evidence="2 3" key="1">
    <citation type="submission" date="2018-07" db="EMBL/GenBank/DDBJ databases">
        <title>Genome sequencing of Moraxellaceae gen. HYN0046.</title>
        <authorList>
            <person name="Kim M."/>
            <person name="Yi H."/>
        </authorList>
    </citation>
    <scope>NUCLEOTIDE SEQUENCE [LARGE SCALE GENOMIC DNA]</scope>
    <source>
        <strain evidence="2 3">HYN0046</strain>
    </source>
</reference>
<evidence type="ECO:0000259" key="1">
    <source>
        <dbReference type="Pfam" id="PF00144"/>
    </source>
</evidence>
<organism evidence="2 3">
    <name type="scientific">Aquirhabdus parva</name>
    <dbReference type="NCBI Taxonomy" id="2283318"/>
    <lineage>
        <taxon>Bacteria</taxon>
        <taxon>Pseudomonadati</taxon>
        <taxon>Pseudomonadota</taxon>
        <taxon>Gammaproteobacteria</taxon>
        <taxon>Moraxellales</taxon>
        <taxon>Moraxellaceae</taxon>
        <taxon>Aquirhabdus</taxon>
    </lineage>
</organism>
<accession>A0A345P4A9</accession>
<dbReference type="EMBL" id="CP031222">
    <property type="protein sequence ID" value="AXI02118.1"/>
    <property type="molecule type" value="Genomic_DNA"/>
</dbReference>
<dbReference type="OrthoDB" id="5705574at2"/>
<dbReference type="Pfam" id="PF00144">
    <property type="entry name" value="Beta-lactamase"/>
    <property type="match status" value="1"/>
</dbReference>
<dbReference type="Proteomes" id="UP000253940">
    <property type="component" value="Chromosome"/>
</dbReference>
<dbReference type="SUPFAM" id="SSF56601">
    <property type="entry name" value="beta-lactamase/transpeptidase-like"/>
    <property type="match status" value="1"/>
</dbReference>
<sequence>MKIFSTNTIRVPKDISSVTRIASDEVAPELAGMTKAQVDHIWHAVEGLYRTGNHPMLSICLRRQGQIVLNRTLGHARGNGPDDHKDTPKIIATPDTPVCLFSASKAVTAMLVHLLSERGEIDLLDPVSQYIPEFGVNGKRRATILHLLSHRGGVPYIDADVSPELLFDKDAILKLLYAAKPVSPSGYRLAYHAVTAGYILGELVERVSGQSLKDFLQDNVAKPMGMPCFNYGLAPEFRDLAAMNSATGFYPALGTNAYLNHVLGGDLNLAVNVTNDERFMDTICPAGNIYTTTEQAGRFFEMLLNGGTYNGVKIFDPKTVFRATLESSRMTLDTTLLAPMRYSTGFMLGANPVGLFGPMTANAFGHLGFSNIFCWADPERDTSVSILSTGKSVVGTHLPTLGYLLYQISKNCDRLHTKDRRSIFGYDLASVPVAY</sequence>
<dbReference type="RefSeq" id="WP_114898228.1">
    <property type="nucleotide sequence ID" value="NZ_CP031222.1"/>
</dbReference>
<keyword evidence="2" id="KW-0378">Hydrolase</keyword>
<feature type="domain" description="Beta-lactamase-related" evidence="1">
    <location>
        <begin position="50"/>
        <end position="392"/>
    </location>
</feature>
<proteinExistence type="predicted"/>
<dbReference type="AlphaFoldDB" id="A0A345P4A9"/>
<dbReference type="KEGG" id="mbah:HYN46_04145"/>
<keyword evidence="3" id="KW-1185">Reference proteome</keyword>
<dbReference type="InterPro" id="IPR012338">
    <property type="entry name" value="Beta-lactam/transpept-like"/>
</dbReference>
<gene>
    <name evidence="2" type="ORF">HYN46_04145</name>
</gene>
<protein>
    <submittedName>
        <fullName evidence="2">Class A beta-lactamase-related serine hydrolase</fullName>
    </submittedName>
</protein>
<evidence type="ECO:0000313" key="2">
    <source>
        <dbReference type="EMBL" id="AXI02118.1"/>
    </source>
</evidence>
<dbReference type="PANTHER" id="PTHR43319:SF3">
    <property type="entry name" value="BETA-LACTAMASE-RELATED DOMAIN-CONTAINING PROTEIN"/>
    <property type="match status" value="1"/>
</dbReference>
<dbReference type="InterPro" id="IPR052907">
    <property type="entry name" value="Beta-lactamase/esterase"/>
</dbReference>